<evidence type="ECO:0000313" key="2">
    <source>
        <dbReference type="EMBL" id="PPI16253.1"/>
    </source>
</evidence>
<name>A0A2S5Y8M1_9MICO</name>
<feature type="signal peptide" evidence="1">
    <location>
        <begin position="1"/>
        <end position="30"/>
    </location>
</feature>
<protein>
    <recommendedName>
        <fullName evidence="4">Peptidoglycan-binding protein</fullName>
    </recommendedName>
</protein>
<evidence type="ECO:0000313" key="3">
    <source>
        <dbReference type="Proteomes" id="UP000237966"/>
    </source>
</evidence>
<comment type="caution">
    <text evidence="2">The sequence shown here is derived from an EMBL/GenBank/DDBJ whole genome shotgun (WGS) entry which is preliminary data.</text>
</comment>
<dbReference type="KEGG" id="rtx:TI83_02495"/>
<sequence length="156" mass="16715">MSMKSTVIKSFLSAGLAAVALAGIATPAYANPEKGEHPEKLPAICEHKLAPSATVGDGVPGPLYYRLLQCYAAEGGYKGPIDGDLGNRSWVGVEKHLKEQGLYKSDKFPGEQDPETTRGLERFGIKFGGGRGTVNGFLNADDYRDIAQALNHMYAK</sequence>
<feature type="chain" id="PRO_5015701635" description="Peptidoglycan-binding protein" evidence="1">
    <location>
        <begin position="31"/>
        <end position="156"/>
    </location>
</feature>
<reference evidence="2 3" key="1">
    <citation type="submission" date="2018-02" db="EMBL/GenBank/DDBJ databases">
        <title>Bacteriophage NCPPB3778 and a type I-E CRISPR drive the evolution of the US Biological Select Agent, Rathayibacter toxicus.</title>
        <authorList>
            <person name="Davis E.W.II."/>
            <person name="Tabima J.F."/>
            <person name="Weisberg A.J."/>
            <person name="Lopes L.D."/>
            <person name="Wiseman M.S."/>
            <person name="Wiseman M.S."/>
            <person name="Pupko T."/>
            <person name="Belcher M.S."/>
            <person name="Sechler A.J."/>
            <person name="Tancos M.A."/>
            <person name="Schroeder B.K."/>
            <person name="Murray T.D."/>
            <person name="Luster D.G."/>
            <person name="Schneider W.L."/>
            <person name="Rogers E."/>
            <person name="Andreote F.D."/>
            <person name="Grunwald N.J."/>
            <person name="Putnam M.L."/>
            <person name="Chang J.H."/>
        </authorList>
    </citation>
    <scope>NUCLEOTIDE SEQUENCE [LARGE SCALE GENOMIC DNA]</scope>
    <source>
        <strain evidence="2 3">FH99</strain>
    </source>
</reference>
<evidence type="ECO:0000256" key="1">
    <source>
        <dbReference type="SAM" id="SignalP"/>
    </source>
</evidence>
<gene>
    <name evidence="2" type="ORF">C5C51_02270</name>
</gene>
<keyword evidence="1" id="KW-0732">Signal</keyword>
<evidence type="ECO:0008006" key="4">
    <source>
        <dbReference type="Google" id="ProtNLM"/>
    </source>
</evidence>
<proteinExistence type="predicted"/>
<dbReference type="AlphaFoldDB" id="A0A2S5Y8M1"/>
<dbReference type="Proteomes" id="UP000237966">
    <property type="component" value="Unassembled WGS sequence"/>
</dbReference>
<accession>A0A2S5Y8M1</accession>
<dbReference type="EMBL" id="PSWU01000004">
    <property type="protein sequence ID" value="PPI16253.1"/>
    <property type="molecule type" value="Genomic_DNA"/>
</dbReference>
<organism evidence="2 3">
    <name type="scientific">Rathayibacter toxicus</name>
    <dbReference type="NCBI Taxonomy" id="145458"/>
    <lineage>
        <taxon>Bacteria</taxon>
        <taxon>Bacillati</taxon>
        <taxon>Actinomycetota</taxon>
        <taxon>Actinomycetes</taxon>
        <taxon>Micrococcales</taxon>
        <taxon>Microbacteriaceae</taxon>
        <taxon>Rathayibacter</taxon>
    </lineage>
</organism>